<dbReference type="Gene3D" id="1.20.120.330">
    <property type="entry name" value="Nucleotidyltransferases domain 2"/>
    <property type="match status" value="1"/>
</dbReference>
<sequence>MTEQQDTDLLQQLYDATSLRSFTLMTVTAIEQAVDGLINRVFRKDDFMVKSVVGPLLDSSGPLGDLSIRLKVLFSLGAIDIKVYQDIELLTQLKDFLNQSSNEFQFTDQEIVKKIASLNCICDMTLSSLELANPDDDSDRALYEMQLARQQQIIKSALILAIEQLCQGLAKDSPF</sequence>
<dbReference type="PANTHER" id="PTHR37941">
    <property type="entry name" value="FUMARASE E-RELATED"/>
    <property type="match status" value="1"/>
</dbReference>
<dbReference type="NCBIfam" id="NF008234">
    <property type="entry name" value="PRK11001.1"/>
    <property type="match status" value="1"/>
</dbReference>
<name>A0A418YKU6_9GAMM</name>
<dbReference type="RefSeq" id="WP_119909132.1">
    <property type="nucleotide sequence ID" value="NZ_QZCH01000001.1"/>
</dbReference>
<dbReference type="EMBL" id="QZCH01000001">
    <property type="protein sequence ID" value="RJG51608.1"/>
    <property type="molecule type" value="Genomic_DNA"/>
</dbReference>
<dbReference type="PANTHER" id="PTHR37941:SF1">
    <property type="entry name" value="FUMARASE E-RELATED"/>
    <property type="match status" value="1"/>
</dbReference>
<comment type="caution">
    <text evidence="1">The sequence shown here is derived from an EMBL/GenBank/DDBJ whole genome shotgun (WGS) entry which is preliminary data.</text>
</comment>
<reference evidence="1 2" key="1">
    <citation type="submission" date="2018-09" db="EMBL/GenBank/DDBJ databases">
        <authorList>
            <person name="Wang F."/>
        </authorList>
    </citation>
    <scope>NUCLEOTIDE SEQUENCE [LARGE SCALE GENOMIC DNA]</scope>
    <source>
        <strain evidence="1 2">PLHSC7-2</strain>
    </source>
</reference>
<proteinExistence type="predicted"/>
<dbReference type="AlphaFoldDB" id="A0A418YKU6"/>
<dbReference type="InterPro" id="IPR038026">
    <property type="entry name" value="MtlR-like_sf"/>
</dbReference>
<dbReference type="SUPFAM" id="SSF158668">
    <property type="entry name" value="MtlR-like"/>
    <property type="match status" value="1"/>
</dbReference>
<dbReference type="Pfam" id="PF05068">
    <property type="entry name" value="MtlR"/>
    <property type="match status" value="1"/>
</dbReference>
<accession>A0A418YKU6</accession>
<reference evidence="1 2" key="2">
    <citation type="submission" date="2019-01" db="EMBL/GenBank/DDBJ databases">
        <title>Motilimonas pumilus sp. nov., isolated from the gut of sea cucumber (Apostichopus japonicus).</title>
        <authorList>
            <person name="Wang F.-Q."/>
            <person name="Ren L.-H."/>
            <person name="Lin Y.-W."/>
            <person name="Sun G.-H."/>
            <person name="Du Z.-J."/>
            <person name="Zhao J.-X."/>
            <person name="Liu X.-J."/>
            <person name="Liu L.-J."/>
        </authorList>
    </citation>
    <scope>NUCLEOTIDE SEQUENCE [LARGE SCALE GENOMIC DNA]</scope>
    <source>
        <strain evidence="1 2">PLHSC7-2</strain>
    </source>
</reference>
<dbReference type="GO" id="GO:0045892">
    <property type="term" value="P:negative regulation of DNA-templated transcription"/>
    <property type="evidence" value="ECO:0007669"/>
    <property type="project" value="TreeGrafter"/>
</dbReference>
<evidence type="ECO:0000313" key="2">
    <source>
        <dbReference type="Proteomes" id="UP000283255"/>
    </source>
</evidence>
<organism evidence="1 2">
    <name type="scientific">Motilimonas pumila</name>
    <dbReference type="NCBI Taxonomy" id="2303987"/>
    <lineage>
        <taxon>Bacteria</taxon>
        <taxon>Pseudomonadati</taxon>
        <taxon>Pseudomonadota</taxon>
        <taxon>Gammaproteobacteria</taxon>
        <taxon>Alteromonadales</taxon>
        <taxon>Alteromonadales genera incertae sedis</taxon>
        <taxon>Motilimonas</taxon>
    </lineage>
</organism>
<dbReference type="InterPro" id="IPR007761">
    <property type="entry name" value="MtlR-like"/>
</dbReference>
<gene>
    <name evidence="1" type="ORF">D1Z90_02450</name>
</gene>
<dbReference type="OrthoDB" id="7060391at2"/>
<evidence type="ECO:0000313" key="1">
    <source>
        <dbReference type="EMBL" id="RJG51608.1"/>
    </source>
</evidence>
<protein>
    <submittedName>
        <fullName evidence="1">MltR family transcriptional regulator</fullName>
    </submittedName>
</protein>
<dbReference type="Proteomes" id="UP000283255">
    <property type="component" value="Unassembled WGS sequence"/>
</dbReference>
<keyword evidence="2" id="KW-1185">Reference proteome</keyword>